<reference evidence="1" key="1">
    <citation type="journal article" date="2014" name="Front. Microbiol.">
        <title>High frequency of phylogenetically diverse reductive dehalogenase-homologous genes in deep subseafloor sedimentary metagenomes.</title>
        <authorList>
            <person name="Kawai M."/>
            <person name="Futagami T."/>
            <person name="Toyoda A."/>
            <person name="Takaki Y."/>
            <person name="Nishi S."/>
            <person name="Hori S."/>
            <person name="Arai W."/>
            <person name="Tsubouchi T."/>
            <person name="Morono Y."/>
            <person name="Uchiyama I."/>
            <person name="Ito T."/>
            <person name="Fujiyama A."/>
            <person name="Inagaki F."/>
            <person name="Takami H."/>
        </authorList>
    </citation>
    <scope>NUCLEOTIDE SEQUENCE</scope>
    <source>
        <strain evidence="1">Expedition CK06-06</strain>
    </source>
</reference>
<sequence>NSETEKTETINEVDVTKSVCYLLGIEPYSGTIDNTFSRVSLVNATTVKAERCATNGMPFPHTLLCVLEFSSGIASVQQGVADIVGSPMFVDVTIDAVDIAKALLFYGGWSYGTDTVLTQVSAFIPRIELSNSETVRASRGSNSTTKHTYVGFTVLEFE</sequence>
<dbReference type="EMBL" id="BARU01028458">
    <property type="protein sequence ID" value="GAH70871.1"/>
    <property type="molecule type" value="Genomic_DNA"/>
</dbReference>
<accession>X1HL56</accession>
<comment type="caution">
    <text evidence="1">The sequence shown here is derived from an EMBL/GenBank/DDBJ whole genome shotgun (WGS) entry which is preliminary data.</text>
</comment>
<feature type="non-terminal residue" evidence="1">
    <location>
        <position position="1"/>
    </location>
</feature>
<dbReference type="AlphaFoldDB" id="X1HL56"/>
<proteinExistence type="predicted"/>
<gene>
    <name evidence="1" type="ORF">S03H2_45419</name>
</gene>
<organism evidence="1">
    <name type="scientific">marine sediment metagenome</name>
    <dbReference type="NCBI Taxonomy" id="412755"/>
    <lineage>
        <taxon>unclassified sequences</taxon>
        <taxon>metagenomes</taxon>
        <taxon>ecological metagenomes</taxon>
    </lineage>
</organism>
<evidence type="ECO:0000313" key="1">
    <source>
        <dbReference type="EMBL" id="GAH70871.1"/>
    </source>
</evidence>
<name>X1HL56_9ZZZZ</name>
<protein>
    <submittedName>
        <fullName evidence="1">Uncharacterized protein</fullName>
    </submittedName>
</protein>